<feature type="compositionally biased region" description="Low complexity" evidence="1">
    <location>
        <begin position="1"/>
        <end position="14"/>
    </location>
</feature>
<feature type="compositionally biased region" description="Gly residues" evidence="1">
    <location>
        <begin position="15"/>
        <end position="25"/>
    </location>
</feature>
<evidence type="ECO:0000313" key="3">
    <source>
        <dbReference type="Proteomes" id="UP001527099"/>
    </source>
</evidence>
<proteinExistence type="predicted"/>
<organism evidence="2 3">
    <name type="scientific">Paenibacillus alginolyticus</name>
    <dbReference type="NCBI Taxonomy" id="59839"/>
    <lineage>
        <taxon>Bacteria</taxon>
        <taxon>Bacillati</taxon>
        <taxon>Bacillota</taxon>
        <taxon>Bacilli</taxon>
        <taxon>Bacillales</taxon>
        <taxon>Paenibacillaceae</taxon>
        <taxon>Paenibacillus</taxon>
    </lineage>
</organism>
<feature type="region of interest" description="Disordered" evidence="1">
    <location>
        <begin position="1"/>
        <end position="98"/>
    </location>
</feature>
<evidence type="ECO:0000256" key="1">
    <source>
        <dbReference type="SAM" id="MobiDB-lite"/>
    </source>
</evidence>
<keyword evidence="3" id="KW-1185">Reference proteome</keyword>
<dbReference type="Proteomes" id="UP001527099">
    <property type="component" value="Unassembled WGS sequence"/>
</dbReference>
<feature type="compositionally biased region" description="Gly residues" evidence="1">
    <location>
        <begin position="37"/>
        <end position="47"/>
    </location>
</feature>
<comment type="caution">
    <text evidence="2">The sequence shown here is derived from an EMBL/GenBank/DDBJ whole genome shotgun (WGS) entry which is preliminary data.</text>
</comment>
<feature type="compositionally biased region" description="Low complexity" evidence="1">
    <location>
        <begin position="26"/>
        <end position="36"/>
    </location>
</feature>
<dbReference type="EMBL" id="JAMDMX010000239">
    <property type="protein sequence ID" value="MCY9698342.1"/>
    <property type="molecule type" value="Genomic_DNA"/>
</dbReference>
<protein>
    <recommendedName>
        <fullName evidence="4">Type IV secretion protein Rhs</fullName>
    </recommendedName>
</protein>
<evidence type="ECO:0000313" key="2">
    <source>
        <dbReference type="EMBL" id="MCY9698342.1"/>
    </source>
</evidence>
<sequence>ESGGHNDTGNNGNSNGDGTGSGNTGNNGTDNTSHTSTGGGSSIGGTGTVSSDEHHSSDEPQSYRDKHRYDKHELVNGKAKGKSEDKKDNHPKKKKKLKPKIVNHELELVSEHPDYFIDPVKTVEYDYDGVGNRKRMVADGKITEYAYDGANRLQSAGDESYIYDQSGNLQERSGGPQGIVQYAYTGDNK</sequence>
<accession>A0ABT4GQ46</accession>
<gene>
    <name evidence="2" type="ORF">M5X19_36720</name>
</gene>
<feature type="non-terminal residue" evidence="2">
    <location>
        <position position="1"/>
    </location>
</feature>
<name>A0ABT4GQ46_9BACL</name>
<reference evidence="2 3" key="1">
    <citation type="submission" date="2022-05" db="EMBL/GenBank/DDBJ databases">
        <title>Genome Sequencing of Bee-Associated Microbes.</title>
        <authorList>
            <person name="Dunlap C."/>
        </authorList>
    </citation>
    <scope>NUCLEOTIDE SEQUENCE [LARGE SCALE GENOMIC DNA]</scope>
    <source>
        <strain evidence="2 3">NRRL B-14421</strain>
    </source>
</reference>
<evidence type="ECO:0008006" key="4">
    <source>
        <dbReference type="Google" id="ProtNLM"/>
    </source>
</evidence>
<feature type="non-terminal residue" evidence="2">
    <location>
        <position position="189"/>
    </location>
</feature>
<feature type="compositionally biased region" description="Basic and acidic residues" evidence="1">
    <location>
        <begin position="51"/>
        <end position="88"/>
    </location>
</feature>
<feature type="compositionally biased region" description="Basic residues" evidence="1">
    <location>
        <begin position="89"/>
        <end position="98"/>
    </location>
</feature>